<evidence type="ECO:0000256" key="2">
    <source>
        <dbReference type="ARBA" id="ARBA00022519"/>
    </source>
</evidence>
<name>A0A498C029_9GAMM</name>
<dbReference type="PANTHER" id="PTHR37481">
    <property type="entry name" value="LIPOPOLYSACCHARIDE EXPORT SYSTEM PROTEIN LPTC"/>
    <property type="match status" value="1"/>
</dbReference>
<organism evidence="6 7">
    <name type="scientific">Alkalispirillum mobile</name>
    <dbReference type="NCBI Taxonomy" id="85925"/>
    <lineage>
        <taxon>Bacteria</taxon>
        <taxon>Pseudomonadati</taxon>
        <taxon>Pseudomonadota</taxon>
        <taxon>Gammaproteobacteria</taxon>
        <taxon>Chromatiales</taxon>
        <taxon>Ectothiorhodospiraceae</taxon>
        <taxon>Alkalispirillum</taxon>
    </lineage>
</organism>
<dbReference type="OrthoDB" id="5797118at2"/>
<keyword evidence="4" id="KW-1133">Transmembrane helix</keyword>
<dbReference type="Pfam" id="PF06835">
    <property type="entry name" value="LptC"/>
    <property type="match status" value="1"/>
</dbReference>
<comment type="caution">
    <text evidence="6">The sequence shown here is derived from an EMBL/GenBank/DDBJ whole genome shotgun (WGS) entry which is preliminary data.</text>
</comment>
<sequence>MKTRIKPPRLFTVIVIGLLIGVAWLIADRPDRAPPRPEPVIPERERADYFMEGFTIHAADESGAWRYRLTADDLYHYPEREVWEFTRPEVEMFAATGANWYGTAPRGSAWDEAERVLLHEDVHFWRPESPVNRPLQLDTSELWLYPEEDVAETEEHAILRQDASHTEGVGAKAWLKRQQIELKSEVKGHHELP</sequence>
<dbReference type="Proteomes" id="UP000275461">
    <property type="component" value="Unassembled WGS sequence"/>
</dbReference>
<accession>A0A498C029</accession>
<evidence type="ECO:0000256" key="1">
    <source>
        <dbReference type="ARBA" id="ARBA00022475"/>
    </source>
</evidence>
<keyword evidence="1" id="KW-1003">Cell membrane</keyword>
<dbReference type="Gene3D" id="2.60.450.10">
    <property type="entry name" value="Lipopolysaccharide (LPS) transport protein A like domain"/>
    <property type="match status" value="1"/>
</dbReference>
<evidence type="ECO:0000313" key="7">
    <source>
        <dbReference type="Proteomes" id="UP000275461"/>
    </source>
</evidence>
<keyword evidence="7" id="KW-1185">Reference proteome</keyword>
<dbReference type="GO" id="GO:0015221">
    <property type="term" value="F:lipopolysaccharide transmembrane transporter activity"/>
    <property type="evidence" value="ECO:0007669"/>
    <property type="project" value="InterPro"/>
</dbReference>
<keyword evidence="2" id="KW-0997">Cell inner membrane</keyword>
<protein>
    <submittedName>
        <fullName evidence="6">Lipopolysaccharide export system protein LptC</fullName>
    </submittedName>
</protein>
<evidence type="ECO:0000313" key="6">
    <source>
        <dbReference type="EMBL" id="RLK46268.1"/>
    </source>
</evidence>
<gene>
    <name evidence="6" type="ORF">DFR31_2715</name>
</gene>
<dbReference type="AlphaFoldDB" id="A0A498C029"/>
<dbReference type="NCBIfam" id="TIGR04409">
    <property type="entry name" value="LptC_YrbK"/>
    <property type="match status" value="1"/>
</dbReference>
<dbReference type="GO" id="GO:0030288">
    <property type="term" value="C:outer membrane-bounded periplasmic space"/>
    <property type="evidence" value="ECO:0007669"/>
    <property type="project" value="TreeGrafter"/>
</dbReference>
<keyword evidence="3" id="KW-0812">Transmembrane</keyword>
<evidence type="ECO:0000256" key="3">
    <source>
        <dbReference type="ARBA" id="ARBA00022692"/>
    </source>
</evidence>
<reference evidence="6 7" key="1">
    <citation type="submission" date="2018-10" db="EMBL/GenBank/DDBJ databases">
        <title>Genomic Encyclopedia of Type Strains, Phase IV (KMG-IV): sequencing the most valuable type-strain genomes for metagenomic binning, comparative biology and taxonomic classification.</title>
        <authorList>
            <person name="Goeker M."/>
        </authorList>
    </citation>
    <scope>NUCLEOTIDE SEQUENCE [LARGE SCALE GENOMIC DNA]</scope>
    <source>
        <strain evidence="6 7">DSM 12769</strain>
    </source>
</reference>
<proteinExistence type="predicted"/>
<dbReference type="InterPro" id="IPR026265">
    <property type="entry name" value="LptC"/>
</dbReference>
<dbReference type="PANTHER" id="PTHR37481:SF1">
    <property type="entry name" value="LIPOPOLYSACCHARIDE EXPORT SYSTEM PROTEIN LPTC"/>
    <property type="match status" value="1"/>
</dbReference>
<dbReference type="GO" id="GO:0017089">
    <property type="term" value="F:glycolipid transfer activity"/>
    <property type="evidence" value="ECO:0007669"/>
    <property type="project" value="TreeGrafter"/>
</dbReference>
<dbReference type="RefSeq" id="WP_121443214.1">
    <property type="nucleotide sequence ID" value="NZ_RCDA01000008.1"/>
</dbReference>
<evidence type="ECO:0000256" key="4">
    <source>
        <dbReference type="ARBA" id="ARBA00022989"/>
    </source>
</evidence>
<dbReference type="InterPro" id="IPR052363">
    <property type="entry name" value="LPS_export_LptC"/>
</dbReference>
<dbReference type="GO" id="GO:0005886">
    <property type="term" value="C:plasma membrane"/>
    <property type="evidence" value="ECO:0007669"/>
    <property type="project" value="InterPro"/>
</dbReference>
<dbReference type="EMBL" id="RCDA01000008">
    <property type="protein sequence ID" value="RLK46268.1"/>
    <property type="molecule type" value="Genomic_DNA"/>
</dbReference>
<evidence type="ECO:0000256" key="5">
    <source>
        <dbReference type="ARBA" id="ARBA00023136"/>
    </source>
</evidence>
<dbReference type="InterPro" id="IPR010664">
    <property type="entry name" value="LipoPS_assembly_LptC-rel"/>
</dbReference>
<keyword evidence="5" id="KW-0472">Membrane</keyword>